<dbReference type="GO" id="GO:0020037">
    <property type="term" value="F:heme binding"/>
    <property type="evidence" value="ECO:0007669"/>
    <property type="project" value="InterPro"/>
</dbReference>
<dbReference type="GO" id="GO:0004497">
    <property type="term" value="F:monooxygenase activity"/>
    <property type="evidence" value="ECO:0007669"/>
    <property type="project" value="InterPro"/>
</dbReference>
<gene>
    <name evidence="1" type="ORF">HGA11_18395</name>
</gene>
<dbReference type="EMBL" id="JAAXPJ010000007">
    <property type="protein sequence ID" value="NKZ12945.1"/>
    <property type="molecule type" value="Genomic_DNA"/>
</dbReference>
<dbReference type="GO" id="GO:0016705">
    <property type="term" value="F:oxidoreductase activity, acting on paired donors, with incorporation or reduction of molecular oxygen"/>
    <property type="evidence" value="ECO:0007669"/>
    <property type="project" value="InterPro"/>
</dbReference>
<organism evidence="1 2">
    <name type="scientific">Mycolicibacterium septicum DSM 44393</name>
    <dbReference type="NCBI Taxonomy" id="1341646"/>
    <lineage>
        <taxon>Bacteria</taxon>
        <taxon>Bacillati</taxon>
        <taxon>Actinomycetota</taxon>
        <taxon>Actinomycetes</taxon>
        <taxon>Mycobacteriales</taxon>
        <taxon>Mycobacteriaceae</taxon>
        <taxon>Mycolicibacterium</taxon>
    </lineage>
</organism>
<dbReference type="AlphaFoldDB" id="A0A7X6MQA3"/>
<dbReference type="RefSeq" id="WP_044514121.1">
    <property type="nucleotide sequence ID" value="NZ_HG322951.1"/>
</dbReference>
<protein>
    <submittedName>
        <fullName evidence="1">Uncharacterized protein</fullName>
    </submittedName>
</protein>
<dbReference type="InterPro" id="IPR036396">
    <property type="entry name" value="Cyt_P450_sf"/>
</dbReference>
<proteinExistence type="predicted"/>
<comment type="caution">
    <text evidence="1">The sequence shown here is derived from an EMBL/GenBank/DDBJ whole genome shotgun (WGS) entry which is preliminary data.</text>
</comment>
<dbReference type="SUPFAM" id="SSF48264">
    <property type="entry name" value="Cytochrome P450"/>
    <property type="match status" value="1"/>
</dbReference>
<evidence type="ECO:0000313" key="1">
    <source>
        <dbReference type="EMBL" id="NKZ12945.1"/>
    </source>
</evidence>
<evidence type="ECO:0000313" key="2">
    <source>
        <dbReference type="Proteomes" id="UP000518188"/>
    </source>
</evidence>
<dbReference type="GO" id="GO:0005506">
    <property type="term" value="F:iron ion binding"/>
    <property type="evidence" value="ECO:0007669"/>
    <property type="project" value="InterPro"/>
</dbReference>
<name>A0A7X6MQA3_9MYCO</name>
<accession>A0A7X6MQA3</accession>
<dbReference type="Proteomes" id="UP000518188">
    <property type="component" value="Unassembled WGS sequence"/>
</dbReference>
<dbReference type="Gene3D" id="1.10.630.10">
    <property type="entry name" value="Cytochrome P450"/>
    <property type="match status" value="1"/>
</dbReference>
<sequence length="89" mass="9775">MTVSLTQTDVYTALGIPQSDWPQMSRWAGAQLDARSRDALDAYIDVLIADRCRRVGDDLLSRLILYGLGGVELDADELRGIVAALLAPW</sequence>
<reference evidence="1 2" key="1">
    <citation type="submission" date="2020-04" db="EMBL/GenBank/DDBJ databases">
        <title>MicrobeNet Type strains.</title>
        <authorList>
            <person name="Nicholson A.C."/>
        </authorList>
    </citation>
    <scope>NUCLEOTIDE SEQUENCE [LARGE SCALE GENOMIC DNA]</scope>
    <source>
        <strain evidence="1 2">ATCC 700731</strain>
    </source>
</reference>